<keyword evidence="5 8" id="KW-0067">ATP-binding</keyword>
<feature type="domain" description="MIP18 family-like" evidence="9">
    <location>
        <begin position="4"/>
        <end position="76"/>
    </location>
</feature>
<keyword evidence="6 8" id="KW-0408">Iron</keyword>
<evidence type="ECO:0000256" key="7">
    <source>
        <dbReference type="ARBA" id="ARBA00023014"/>
    </source>
</evidence>
<comment type="similarity">
    <text evidence="2">In the C-terminal section; belongs to the Mrp/NBP35 ATP-binding proteins family.</text>
</comment>
<proteinExistence type="inferred from homology"/>
<feature type="binding site" evidence="8">
    <location>
        <begin position="116"/>
        <end position="123"/>
    </location>
    <ligand>
        <name>ATP</name>
        <dbReference type="ChEBI" id="CHEBI:30616"/>
    </ligand>
</feature>
<dbReference type="InterPro" id="IPR027417">
    <property type="entry name" value="P-loop_NTPase"/>
</dbReference>
<dbReference type="SUPFAM" id="SSF117916">
    <property type="entry name" value="Fe-S cluster assembly (FSCA) domain-like"/>
    <property type="match status" value="1"/>
</dbReference>
<comment type="function">
    <text evidence="8">Binds and transfers iron-sulfur (Fe-S) clusters to target apoproteins. Can hydrolyze ATP.</text>
</comment>
<evidence type="ECO:0000256" key="2">
    <source>
        <dbReference type="ARBA" id="ARBA00008205"/>
    </source>
</evidence>
<evidence type="ECO:0000259" key="9">
    <source>
        <dbReference type="Pfam" id="PF01883"/>
    </source>
</evidence>
<dbReference type="GO" id="GO:0005524">
    <property type="term" value="F:ATP binding"/>
    <property type="evidence" value="ECO:0007669"/>
    <property type="project" value="UniProtKB-UniRule"/>
</dbReference>
<dbReference type="Pfam" id="PF10609">
    <property type="entry name" value="ParA"/>
    <property type="match status" value="1"/>
</dbReference>
<dbReference type="Proteomes" id="UP001147653">
    <property type="component" value="Unassembled WGS sequence"/>
</dbReference>
<comment type="similarity">
    <text evidence="8">Belongs to the Mrp/NBP35 ATP-binding proteins family.</text>
</comment>
<evidence type="ECO:0000313" key="10">
    <source>
        <dbReference type="EMBL" id="MDA0179125.1"/>
    </source>
</evidence>
<reference evidence="10" key="1">
    <citation type="submission" date="2022-10" db="EMBL/GenBank/DDBJ databases">
        <title>The WGS of Solirubrobacter phytolaccae KCTC 29190.</title>
        <authorList>
            <person name="Jiang Z."/>
        </authorList>
    </citation>
    <scope>NUCLEOTIDE SEQUENCE</scope>
    <source>
        <strain evidence="10">KCTC 29190</strain>
    </source>
</reference>
<dbReference type="PROSITE" id="PS01215">
    <property type="entry name" value="MRP"/>
    <property type="match status" value="1"/>
</dbReference>
<evidence type="ECO:0000256" key="4">
    <source>
        <dbReference type="ARBA" id="ARBA00022741"/>
    </source>
</evidence>
<dbReference type="InterPro" id="IPR002744">
    <property type="entry name" value="MIP18-like"/>
</dbReference>
<gene>
    <name evidence="10" type="ORF">OJ997_02365</name>
</gene>
<dbReference type="GO" id="GO:0016226">
    <property type="term" value="P:iron-sulfur cluster assembly"/>
    <property type="evidence" value="ECO:0007669"/>
    <property type="project" value="InterPro"/>
</dbReference>
<accession>A0A9X3N3G5</accession>
<dbReference type="Gene3D" id="3.40.50.300">
    <property type="entry name" value="P-loop containing nucleotide triphosphate hydrolases"/>
    <property type="match status" value="1"/>
</dbReference>
<evidence type="ECO:0000256" key="5">
    <source>
        <dbReference type="ARBA" id="ARBA00022840"/>
    </source>
</evidence>
<dbReference type="PANTHER" id="PTHR42961:SF2">
    <property type="entry name" value="IRON-SULFUR PROTEIN NUBPL"/>
    <property type="match status" value="1"/>
</dbReference>
<evidence type="ECO:0000256" key="6">
    <source>
        <dbReference type="ARBA" id="ARBA00023004"/>
    </source>
</evidence>
<dbReference type="SUPFAM" id="SSF52540">
    <property type="entry name" value="P-loop containing nucleoside triphosphate hydrolases"/>
    <property type="match status" value="1"/>
</dbReference>
<evidence type="ECO:0000256" key="8">
    <source>
        <dbReference type="HAMAP-Rule" id="MF_02040"/>
    </source>
</evidence>
<comment type="caution">
    <text evidence="10">The sequence shown here is derived from an EMBL/GenBank/DDBJ whole genome shotgun (WGS) entry which is preliminary data.</text>
</comment>
<keyword evidence="8" id="KW-0378">Hydrolase</keyword>
<keyword evidence="11" id="KW-1185">Reference proteome</keyword>
<dbReference type="InterPro" id="IPR033756">
    <property type="entry name" value="YlxH/NBP35"/>
</dbReference>
<dbReference type="Gene3D" id="3.30.300.130">
    <property type="entry name" value="Fe-S cluster assembly (FSCA)"/>
    <property type="match status" value="1"/>
</dbReference>
<organism evidence="10 11">
    <name type="scientific">Solirubrobacter phytolaccae</name>
    <dbReference type="NCBI Taxonomy" id="1404360"/>
    <lineage>
        <taxon>Bacteria</taxon>
        <taxon>Bacillati</taxon>
        <taxon>Actinomycetota</taxon>
        <taxon>Thermoleophilia</taxon>
        <taxon>Solirubrobacterales</taxon>
        <taxon>Solirubrobacteraceae</taxon>
        <taxon>Solirubrobacter</taxon>
    </lineage>
</organism>
<dbReference type="EMBL" id="JAPDDP010000003">
    <property type="protein sequence ID" value="MDA0179125.1"/>
    <property type="molecule type" value="Genomic_DNA"/>
</dbReference>
<comment type="similarity">
    <text evidence="1">In the N-terminal section; belongs to the MIP18 family.</text>
</comment>
<evidence type="ECO:0000256" key="1">
    <source>
        <dbReference type="ARBA" id="ARBA00007352"/>
    </source>
</evidence>
<dbReference type="HAMAP" id="MF_02040">
    <property type="entry name" value="Mrp_NBP35"/>
    <property type="match status" value="1"/>
</dbReference>
<dbReference type="InterPro" id="IPR000808">
    <property type="entry name" value="Mrp-like_CS"/>
</dbReference>
<name>A0A9X3N3G5_9ACTN</name>
<keyword evidence="7 8" id="KW-0411">Iron-sulfur</keyword>
<comment type="subunit">
    <text evidence="8">Homodimer.</text>
</comment>
<keyword evidence="4 8" id="KW-0547">Nucleotide-binding</keyword>
<keyword evidence="3 8" id="KW-0479">Metal-binding</keyword>
<dbReference type="InterPro" id="IPR044304">
    <property type="entry name" value="NUBPL-like"/>
</dbReference>
<dbReference type="PANTHER" id="PTHR42961">
    <property type="entry name" value="IRON-SULFUR PROTEIN NUBPL"/>
    <property type="match status" value="1"/>
</dbReference>
<evidence type="ECO:0000256" key="3">
    <source>
        <dbReference type="ARBA" id="ARBA00022723"/>
    </source>
</evidence>
<dbReference type="GO" id="GO:0016887">
    <property type="term" value="F:ATP hydrolysis activity"/>
    <property type="evidence" value="ECO:0007669"/>
    <property type="project" value="UniProtKB-UniRule"/>
</dbReference>
<protein>
    <recommendedName>
        <fullName evidence="8">Iron-sulfur cluster carrier protein</fullName>
    </recommendedName>
</protein>
<dbReference type="FunFam" id="3.40.50.300:FF:001119">
    <property type="entry name" value="Iron-sulfur cluster carrier protein"/>
    <property type="match status" value="1"/>
</dbReference>
<dbReference type="GO" id="GO:0140663">
    <property type="term" value="F:ATP-dependent FeS chaperone activity"/>
    <property type="evidence" value="ECO:0007669"/>
    <property type="project" value="InterPro"/>
</dbReference>
<sequence>MPTRDQILEALKVVIDPELHKDIVTLGMVRSIDIAESGAVNVTVSLTTPGCPIKGHFQTGVAAAVKSVEGVTAVSVGFDVLSDVEKQGLQKKLGRAAGLPEGALAQVANVVCIGSGKGGVGKSTLTVNLAAALLAEGKTVGVLDADVWGYSIPRMLGLGGQRPKVSPERKILPLEAHGLKVISIGFFLKEDEAVVWRGPMLHKALTQFLDDVAWGELDYLLIDLPPGTGDVSMTLSQLLPQATFMIVTTPQDAAQKVARRAAQMADKVDLTISSVIENMSGFTTPSGERFPIFGEGGGQNLADELDVPLLGQVPLTMPLRAHADAGIPLVAVDPDDAAAQAIFHAARGLIALAPAKPIALPVLDSTPAPALQVVQAGPPQPVGMSLPMAG</sequence>
<dbReference type="GO" id="GO:0046872">
    <property type="term" value="F:metal ion binding"/>
    <property type="evidence" value="ECO:0007669"/>
    <property type="project" value="UniProtKB-KW"/>
</dbReference>
<dbReference type="GO" id="GO:0051539">
    <property type="term" value="F:4 iron, 4 sulfur cluster binding"/>
    <property type="evidence" value="ECO:0007669"/>
    <property type="project" value="TreeGrafter"/>
</dbReference>
<dbReference type="Pfam" id="PF01883">
    <property type="entry name" value="FeS_assembly_P"/>
    <property type="match status" value="1"/>
</dbReference>
<dbReference type="CDD" id="cd02037">
    <property type="entry name" value="Mrp_NBP35"/>
    <property type="match status" value="1"/>
</dbReference>
<evidence type="ECO:0000313" key="11">
    <source>
        <dbReference type="Proteomes" id="UP001147653"/>
    </source>
</evidence>
<dbReference type="InterPro" id="IPR019591">
    <property type="entry name" value="Mrp/NBP35_ATP-bd"/>
</dbReference>
<dbReference type="AlphaFoldDB" id="A0A9X3N3G5"/>
<dbReference type="InterPro" id="IPR034904">
    <property type="entry name" value="FSCA_dom_sf"/>
</dbReference>